<protein>
    <recommendedName>
        <fullName evidence="1">Putative zinc-finger domain-containing protein</fullName>
    </recommendedName>
</protein>
<evidence type="ECO:0000313" key="2">
    <source>
        <dbReference type="EMBL" id="MBM3223527.1"/>
    </source>
</evidence>
<dbReference type="Proteomes" id="UP000712673">
    <property type="component" value="Unassembled WGS sequence"/>
</dbReference>
<gene>
    <name evidence="2" type="ORF">FJZ47_06980</name>
</gene>
<proteinExistence type="predicted"/>
<comment type="caution">
    <text evidence="2">The sequence shown here is derived from an EMBL/GenBank/DDBJ whole genome shotgun (WGS) entry which is preliminary data.</text>
</comment>
<dbReference type="EMBL" id="VGLS01000156">
    <property type="protein sequence ID" value="MBM3223527.1"/>
    <property type="molecule type" value="Genomic_DNA"/>
</dbReference>
<dbReference type="InterPro" id="IPR027383">
    <property type="entry name" value="Znf_put"/>
</dbReference>
<name>A0A938B0A3_UNCTE</name>
<reference evidence="2" key="1">
    <citation type="submission" date="2019-03" db="EMBL/GenBank/DDBJ databases">
        <title>Lake Tanganyika Metagenome-Assembled Genomes (MAGs).</title>
        <authorList>
            <person name="Tran P."/>
        </authorList>
    </citation>
    <scope>NUCLEOTIDE SEQUENCE</scope>
    <source>
        <strain evidence="2">K_DeepCast_65m_m2_066</strain>
    </source>
</reference>
<sequence>MQMESSHRESAIEAYDDFTCQQVIALLVDYVDGTLQGQTARMLQEHLQDCPECVAFLRTYTATLRTTRTLRDVEMPPALQDRVLRFLRERRPELAPSCCQSHTG</sequence>
<organism evidence="2 3">
    <name type="scientific">Tectimicrobiota bacterium</name>
    <dbReference type="NCBI Taxonomy" id="2528274"/>
    <lineage>
        <taxon>Bacteria</taxon>
        <taxon>Pseudomonadati</taxon>
        <taxon>Nitrospinota/Tectimicrobiota group</taxon>
        <taxon>Candidatus Tectimicrobiota</taxon>
    </lineage>
</organism>
<feature type="domain" description="Putative zinc-finger" evidence="1">
    <location>
        <begin position="20"/>
        <end position="53"/>
    </location>
</feature>
<dbReference type="AlphaFoldDB" id="A0A938B0A3"/>
<evidence type="ECO:0000259" key="1">
    <source>
        <dbReference type="Pfam" id="PF13490"/>
    </source>
</evidence>
<accession>A0A938B0A3</accession>
<dbReference type="Pfam" id="PF13490">
    <property type="entry name" value="zf-HC2"/>
    <property type="match status" value="1"/>
</dbReference>
<dbReference type="Gene3D" id="1.10.10.1320">
    <property type="entry name" value="Anti-sigma factor, zinc-finger domain"/>
    <property type="match status" value="1"/>
</dbReference>
<dbReference type="InterPro" id="IPR041916">
    <property type="entry name" value="Anti_sigma_zinc_sf"/>
</dbReference>
<evidence type="ECO:0000313" key="3">
    <source>
        <dbReference type="Proteomes" id="UP000712673"/>
    </source>
</evidence>